<dbReference type="EMBL" id="ABJD02000101">
    <property type="protein sequence ID" value="EDU58691.1"/>
    <property type="molecule type" value="Genomic_DNA"/>
</dbReference>
<reference evidence="2 3" key="3">
    <citation type="submission" date="2008-05" db="EMBL/GenBank/DDBJ databases">
        <authorList>
            <person name="Fulton L."/>
            <person name="Clifton S."/>
            <person name="Fulton B."/>
            <person name="Xu J."/>
            <person name="Minx P."/>
            <person name="Pepin K.H."/>
            <person name="Johnson M."/>
            <person name="Thiruvilangam P."/>
            <person name="Bhonagiri V."/>
            <person name="Nash W.E."/>
            <person name="Mardis E.R."/>
            <person name="Wilson R.K."/>
        </authorList>
    </citation>
    <scope>NUCLEOTIDE SEQUENCE [LARGE SCALE GENOMIC DNA]</scope>
    <source>
        <strain evidence="2 3">ATCC 25827</strain>
    </source>
</reference>
<dbReference type="Proteomes" id="UP000004506">
    <property type="component" value="Unassembled WGS sequence"/>
</dbReference>
<feature type="compositionally biased region" description="Basic residues" evidence="1">
    <location>
        <begin position="106"/>
        <end position="120"/>
    </location>
</feature>
<gene>
    <name evidence="2" type="ORF">PROSTU_01868</name>
</gene>
<organism evidence="2 3">
    <name type="scientific">Providencia stuartii ATCC 25827</name>
    <dbReference type="NCBI Taxonomy" id="471874"/>
    <lineage>
        <taxon>Bacteria</taxon>
        <taxon>Pseudomonadati</taxon>
        <taxon>Pseudomonadota</taxon>
        <taxon>Gammaproteobacteria</taxon>
        <taxon>Enterobacterales</taxon>
        <taxon>Morganellaceae</taxon>
        <taxon>Providencia</taxon>
    </lineage>
</organism>
<proteinExistence type="predicted"/>
<reference evidence="3" key="2">
    <citation type="submission" date="2008-04" db="EMBL/GenBank/DDBJ databases">
        <title>Draft genome sequence of Providencia stuartii(ATCC 25827).</title>
        <authorList>
            <person name="Sudarsanam P."/>
            <person name="Ley R."/>
            <person name="Guruge J."/>
            <person name="Turnbaugh P.J."/>
            <person name="Mahowald M."/>
            <person name="Liep D."/>
            <person name="Gordon J."/>
        </authorList>
    </citation>
    <scope>NUCLEOTIDE SEQUENCE [LARGE SCALE GENOMIC DNA]</scope>
    <source>
        <strain evidence="3">ATCC 25827</strain>
    </source>
</reference>
<comment type="caution">
    <text evidence="2">The sequence shown here is derived from an EMBL/GenBank/DDBJ whole genome shotgun (WGS) entry which is preliminary data.</text>
</comment>
<evidence type="ECO:0000256" key="1">
    <source>
        <dbReference type="SAM" id="MobiDB-lite"/>
    </source>
</evidence>
<feature type="region of interest" description="Disordered" evidence="1">
    <location>
        <begin position="99"/>
        <end position="120"/>
    </location>
</feature>
<dbReference type="AlphaFoldDB" id="A0AA86YR55"/>
<protein>
    <submittedName>
        <fullName evidence="2">Uncharacterized protein</fullName>
    </submittedName>
</protein>
<evidence type="ECO:0000313" key="3">
    <source>
        <dbReference type="Proteomes" id="UP000004506"/>
    </source>
</evidence>
<sequence length="120" mass="14054">MDTSSRIINRFLFSSDDDLRQSKPRFKGVQNHLFGGKQVIEQDTTEHEMVDYDDVIVRVTHYVDDGCDWTARIIHSIRQRCYIRMGVCPPLPPAPQVCEPRLIPNTKKRKQKRVRKVSDE</sequence>
<accession>A0AA86YR55</accession>
<reference evidence="3" key="1">
    <citation type="submission" date="2008-04" db="EMBL/GenBank/DDBJ databases">
        <title>Draft genome sequence of Providencia stuartii (ATCC 25827).</title>
        <authorList>
            <person name="Sudarsanam P."/>
            <person name="Ley R."/>
            <person name="Guruge J."/>
            <person name="Turnbaugh P.J."/>
            <person name="Mahowald M."/>
            <person name="Liep D."/>
            <person name="Gordon J."/>
        </authorList>
    </citation>
    <scope>NUCLEOTIDE SEQUENCE [LARGE SCALE GENOMIC DNA]</scope>
    <source>
        <strain evidence="3">ATCC 25827</strain>
    </source>
</reference>
<evidence type="ECO:0000313" key="2">
    <source>
        <dbReference type="EMBL" id="EDU58691.1"/>
    </source>
</evidence>
<name>A0AA86YR55_PROST</name>